<dbReference type="InterPro" id="IPR045570">
    <property type="entry name" value="Metalloprtase-TldD/E_cen_dom"/>
</dbReference>
<keyword evidence="2" id="KW-0645">Protease</keyword>
<dbReference type="NCBIfam" id="TIGR01409">
    <property type="entry name" value="TAT_signal_seq"/>
    <property type="match status" value="1"/>
</dbReference>
<keyword evidence="4" id="KW-0482">Metalloprotease</keyword>
<dbReference type="Pfam" id="PF19290">
    <property type="entry name" value="PmbA_TldD_2nd"/>
    <property type="match status" value="1"/>
</dbReference>
<gene>
    <name evidence="8" type="ORF">HYY20_11690</name>
</gene>
<sequence length="540" mass="59377">MDYSRRQFLRAVGLTAGAITVGNRLEGPFFSIQRLEAVPLTADELRVLADVALNQAKQLGCTYADIRINRYRHQQVSIRTSPDRAAGMLSGTVNHVPTVIESETFGFGVRVIHLGAWGFAASPRVEKDEIARVTAEAVAIAKANAPIRKRPVTLAPVPAYRDRYSTPIEKDPFDVPIEEKLGYLQQVNEAAKKVPGVMSVSSSMGFRSEYKYFASTEGSYLQQRIVQTVPSMSATAVDFTTRKSKTRNVQIMPVTGGYEHVERCGMLAQAGRVAAEAVEHLSAPSVEPGVKDLVLLPSHLALTIHESIGHSTELDRALGYEANFAGTSFLAPPEKVMGQFRFGSPLVNVVGDRTLPQALSTVGYDDDGVKATSWHIIQDGIFLAYQTIRDQAHLVGEKASRGCCYADSFDSIPFQRMPNVRLEPGPDGTTLDDLIGRVEDGILIDGRGSYSIDHQRYNFQFGGDAFWEIKKGRKGRMLANVAYQSKTQDFWNACAAIADQRFWQNYGVTDDGKGQPQQLSAISHGCAPSLFRRINVLRTE</sequence>
<feature type="domain" description="Metalloprotease TldD/E central" evidence="7">
    <location>
        <begin position="171"/>
        <end position="279"/>
    </location>
</feature>
<dbReference type="GO" id="GO:0006508">
    <property type="term" value="P:proteolysis"/>
    <property type="evidence" value="ECO:0007669"/>
    <property type="project" value="UniProtKB-KW"/>
</dbReference>
<dbReference type="InterPro" id="IPR036059">
    <property type="entry name" value="TldD/PmbA_sf"/>
</dbReference>
<evidence type="ECO:0000313" key="9">
    <source>
        <dbReference type="Proteomes" id="UP000769766"/>
    </source>
</evidence>
<keyword evidence="3" id="KW-0378">Hydrolase</keyword>
<dbReference type="PANTHER" id="PTHR30624:SF10">
    <property type="entry name" value="CONSERVED PROTEIN"/>
    <property type="match status" value="1"/>
</dbReference>
<dbReference type="EMBL" id="JACPRF010000357">
    <property type="protein sequence ID" value="MBI2877533.1"/>
    <property type="molecule type" value="Genomic_DNA"/>
</dbReference>
<proteinExistence type="inferred from homology"/>
<dbReference type="AlphaFoldDB" id="A0A932CQD6"/>
<dbReference type="PROSITE" id="PS51318">
    <property type="entry name" value="TAT"/>
    <property type="match status" value="1"/>
</dbReference>
<dbReference type="Proteomes" id="UP000769766">
    <property type="component" value="Unassembled WGS sequence"/>
</dbReference>
<protein>
    <submittedName>
        <fullName evidence="8">TldD/PmbA family protein</fullName>
    </submittedName>
</protein>
<dbReference type="GO" id="GO:0005829">
    <property type="term" value="C:cytosol"/>
    <property type="evidence" value="ECO:0007669"/>
    <property type="project" value="TreeGrafter"/>
</dbReference>
<evidence type="ECO:0000313" key="8">
    <source>
        <dbReference type="EMBL" id="MBI2877533.1"/>
    </source>
</evidence>
<accession>A0A932CQD6</accession>
<evidence type="ECO:0000259" key="7">
    <source>
        <dbReference type="Pfam" id="PF19290"/>
    </source>
</evidence>
<dbReference type="InterPro" id="IPR035068">
    <property type="entry name" value="TldD/PmbA_N"/>
</dbReference>
<organism evidence="8 9">
    <name type="scientific">Tectimicrobiota bacterium</name>
    <dbReference type="NCBI Taxonomy" id="2528274"/>
    <lineage>
        <taxon>Bacteria</taxon>
        <taxon>Pseudomonadati</taxon>
        <taxon>Nitrospinota/Tectimicrobiota group</taxon>
        <taxon>Candidatus Tectimicrobiota</taxon>
    </lineage>
</organism>
<dbReference type="FunFam" id="3.30.2290.10:FF:000003">
    <property type="entry name" value="Zinc-dependent protease, TldD/PmbA family"/>
    <property type="match status" value="1"/>
</dbReference>
<dbReference type="InterPro" id="IPR045569">
    <property type="entry name" value="Metalloprtase-TldD/E_C"/>
</dbReference>
<feature type="domain" description="Metalloprotease TldD/E C-terminal" evidence="6">
    <location>
        <begin position="292"/>
        <end position="503"/>
    </location>
</feature>
<comment type="similarity">
    <text evidence="1">Belongs to the peptidase U62 family.</text>
</comment>
<dbReference type="Pfam" id="PF19289">
    <property type="entry name" value="PmbA_TldD_3rd"/>
    <property type="match status" value="1"/>
</dbReference>
<dbReference type="Pfam" id="PF01523">
    <property type="entry name" value="PmbA_TldD_1st"/>
    <property type="match status" value="1"/>
</dbReference>
<dbReference type="PANTHER" id="PTHR30624">
    <property type="entry name" value="UNCHARACTERIZED PROTEIN TLDD AND PMBA"/>
    <property type="match status" value="1"/>
</dbReference>
<reference evidence="8" key="1">
    <citation type="submission" date="2020-07" db="EMBL/GenBank/DDBJ databases">
        <title>Huge and variable diversity of episymbiotic CPR bacteria and DPANN archaea in groundwater ecosystems.</title>
        <authorList>
            <person name="He C.Y."/>
            <person name="Keren R."/>
            <person name="Whittaker M."/>
            <person name="Farag I.F."/>
            <person name="Doudna J."/>
            <person name="Cate J.H.D."/>
            <person name="Banfield J.F."/>
        </authorList>
    </citation>
    <scope>NUCLEOTIDE SEQUENCE</scope>
    <source>
        <strain evidence="8">NC_groundwater_672_Ag_B-0.1um_62_36</strain>
    </source>
</reference>
<dbReference type="SUPFAM" id="SSF111283">
    <property type="entry name" value="Putative modulator of DNA gyrase, PmbA/TldD"/>
    <property type="match status" value="1"/>
</dbReference>
<feature type="domain" description="Metalloprotease TldD/E N-terminal" evidence="5">
    <location>
        <begin position="98"/>
        <end position="141"/>
    </location>
</feature>
<dbReference type="GO" id="GO:0008237">
    <property type="term" value="F:metallopeptidase activity"/>
    <property type="evidence" value="ECO:0007669"/>
    <property type="project" value="UniProtKB-KW"/>
</dbReference>
<dbReference type="InterPro" id="IPR051463">
    <property type="entry name" value="Peptidase_U62_metallo"/>
</dbReference>
<evidence type="ECO:0000256" key="4">
    <source>
        <dbReference type="ARBA" id="ARBA00023049"/>
    </source>
</evidence>
<evidence type="ECO:0000256" key="1">
    <source>
        <dbReference type="ARBA" id="ARBA00005836"/>
    </source>
</evidence>
<evidence type="ECO:0000259" key="5">
    <source>
        <dbReference type="Pfam" id="PF01523"/>
    </source>
</evidence>
<comment type="caution">
    <text evidence="8">The sequence shown here is derived from an EMBL/GenBank/DDBJ whole genome shotgun (WGS) entry which is preliminary data.</text>
</comment>
<dbReference type="Gene3D" id="3.30.2290.10">
    <property type="entry name" value="PmbA/TldD superfamily"/>
    <property type="match status" value="1"/>
</dbReference>
<name>A0A932CQD6_UNCTE</name>
<evidence type="ECO:0000256" key="3">
    <source>
        <dbReference type="ARBA" id="ARBA00022801"/>
    </source>
</evidence>
<evidence type="ECO:0000259" key="6">
    <source>
        <dbReference type="Pfam" id="PF19289"/>
    </source>
</evidence>
<dbReference type="InterPro" id="IPR006311">
    <property type="entry name" value="TAT_signal"/>
</dbReference>
<evidence type="ECO:0000256" key="2">
    <source>
        <dbReference type="ARBA" id="ARBA00022670"/>
    </source>
</evidence>
<dbReference type="InterPro" id="IPR002510">
    <property type="entry name" value="Metalloprtase-TldD/E_N"/>
</dbReference>
<dbReference type="InterPro" id="IPR019546">
    <property type="entry name" value="TAT_signal_bac_arc"/>
</dbReference>